<protein>
    <submittedName>
        <fullName evidence="2">MipA/OmpV family protein</fullName>
    </submittedName>
</protein>
<evidence type="ECO:0000256" key="1">
    <source>
        <dbReference type="SAM" id="MobiDB-lite"/>
    </source>
</evidence>
<accession>A0A5B2TGZ0</accession>
<name>A0A5B2TGZ0_9PROT</name>
<dbReference type="Pfam" id="PF06629">
    <property type="entry name" value="MipA"/>
    <property type="match status" value="1"/>
</dbReference>
<evidence type="ECO:0000313" key="3">
    <source>
        <dbReference type="Proteomes" id="UP000322110"/>
    </source>
</evidence>
<dbReference type="InterPro" id="IPR010583">
    <property type="entry name" value="MipA"/>
</dbReference>
<keyword evidence="3" id="KW-1185">Reference proteome</keyword>
<proteinExistence type="predicted"/>
<dbReference type="EMBL" id="VUKA01000004">
    <property type="protein sequence ID" value="KAA2213050.1"/>
    <property type="molecule type" value="Genomic_DNA"/>
</dbReference>
<organism evidence="2 3">
    <name type="scientific">Teichococcus oryzae</name>
    <dbReference type="NCBI Taxonomy" id="1608942"/>
    <lineage>
        <taxon>Bacteria</taxon>
        <taxon>Pseudomonadati</taxon>
        <taxon>Pseudomonadota</taxon>
        <taxon>Alphaproteobacteria</taxon>
        <taxon>Acetobacterales</taxon>
        <taxon>Roseomonadaceae</taxon>
        <taxon>Roseomonas</taxon>
    </lineage>
</organism>
<comment type="caution">
    <text evidence="2">The sequence shown here is derived from an EMBL/GenBank/DDBJ whole genome shotgun (WGS) entry which is preliminary data.</text>
</comment>
<dbReference type="Proteomes" id="UP000322110">
    <property type="component" value="Unassembled WGS sequence"/>
</dbReference>
<feature type="compositionally biased region" description="Low complexity" evidence="1">
    <location>
        <begin position="40"/>
        <end position="51"/>
    </location>
</feature>
<evidence type="ECO:0000313" key="2">
    <source>
        <dbReference type="EMBL" id="KAA2213050.1"/>
    </source>
</evidence>
<sequence>MAEPGGARRVGRQHPPAAAAGAGAPAGGSRLPRHHPPLLGRDAPAQRPAGGRAGWRGMRWLVVSMVLALVAPAAAQTGTTSLAEGGRPKIEAGLAGGGGWLPDYPAAEQNHLQGLAFPYLIYRGEILRSDDQGIRGRFYNSDAIGLDLSFSGAFPSSSDDNRAREGMADLDWQGEVGPALRLTLWRDTETRQRLNLELPVRAVFSTDLASVRYRGLTASPELAYERLDLFRPGGRFRVGVGPIFATGRLMDYFYRVGPEDVRPGRPEYDGKSGYLGTRMQFSYRMPITERLSLVAGGRVESFHGATNEGSPLFRDKWNTSVALGFAWSFFQSQARVASTASPFD</sequence>
<reference evidence="2 3" key="1">
    <citation type="journal article" date="2015" name="Int. J. Syst. Evol. Microbiol.">
        <title>Roseomonas oryzae sp. nov., isolated from paddy rhizosphere soil.</title>
        <authorList>
            <person name="Ramaprasad E.V."/>
            <person name="Sasikala Ch."/>
            <person name="Ramana Ch.V."/>
        </authorList>
    </citation>
    <scope>NUCLEOTIDE SEQUENCE [LARGE SCALE GENOMIC DNA]</scope>
    <source>
        <strain evidence="2 3">KCTC 42542</strain>
    </source>
</reference>
<gene>
    <name evidence="2" type="ORF">F0Q34_10410</name>
</gene>
<dbReference type="AlphaFoldDB" id="A0A5B2TGZ0"/>
<feature type="region of interest" description="Disordered" evidence="1">
    <location>
        <begin position="1"/>
        <end position="51"/>
    </location>
</feature>